<evidence type="ECO:0000256" key="2">
    <source>
        <dbReference type="ARBA" id="ARBA00022723"/>
    </source>
</evidence>
<dbReference type="EMBL" id="LR862145">
    <property type="protein sequence ID" value="CAD1826253.1"/>
    <property type="molecule type" value="Genomic_DNA"/>
</dbReference>
<keyword evidence="5 10" id="KW-0931">ER-Golgi transport</keyword>
<dbReference type="GO" id="GO:0006886">
    <property type="term" value="P:intracellular protein transport"/>
    <property type="evidence" value="ECO:0007669"/>
    <property type="project" value="InterPro"/>
</dbReference>
<comment type="subcellular location">
    <subcellularLocation>
        <location evidence="10">Cytoplasmic vesicle</location>
        <location evidence="10">COPII-coated vesicle membrane</location>
        <topology evidence="10">Peripheral membrane protein</topology>
        <orientation evidence="10">Cytoplasmic side</orientation>
    </subcellularLocation>
    <subcellularLocation>
        <location evidence="10">Endoplasmic reticulum membrane</location>
        <topology evidence="10">Peripheral membrane protein</topology>
        <orientation evidence="10">Cytoplasmic side</orientation>
    </subcellularLocation>
</comment>
<dbReference type="CDD" id="cd11287">
    <property type="entry name" value="Sec23_C"/>
    <property type="match status" value="1"/>
</dbReference>
<gene>
    <name evidence="14" type="ORF">CB5_LOCUS9464</name>
</gene>
<dbReference type="FunFam" id="1.20.120.730:FF:000005">
    <property type="entry name" value="Protein transport protein SEC23"/>
    <property type="match status" value="1"/>
</dbReference>
<dbReference type="InterPro" id="IPR037550">
    <property type="entry name" value="Sec23_C"/>
</dbReference>
<dbReference type="SUPFAM" id="SSF81811">
    <property type="entry name" value="Helical domain of Sec23/24"/>
    <property type="match status" value="1"/>
</dbReference>
<keyword evidence="6 10" id="KW-0653">Protein transport</keyword>
<evidence type="ECO:0000259" key="11">
    <source>
        <dbReference type="Pfam" id="PF00626"/>
    </source>
</evidence>
<evidence type="ECO:0000256" key="8">
    <source>
        <dbReference type="ARBA" id="ARBA00023329"/>
    </source>
</evidence>
<evidence type="ECO:0000256" key="7">
    <source>
        <dbReference type="ARBA" id="ARBA00023136"/>
    </source>
</evidence>
<dbReference type="InterPro" id="IPR036175">
    <property type="entry name" value="Sec23/24_helical_dom_sf"/>
</dbReference>
<evidence type="ECO:0000256" key="10">
    <source>
        <dbReference type="RuleBase" id="RU365030"/>
    </source>
</evidence>
<dbReference type="GO" id="GO:0005096">
    <property type="term" value="F:GTPase activator activity"/>
    <property type="evidence" value="ECO:0007669"/>
    <property type="project" value="TreeGrafter"/>
</dbReference>
<keyword evidence="4 10" id="KW-0862">Zinc</keyword>
<dbReference type="GO" id="GO:0046872">
    <property type="term" value="F:metal ion binding"/>
    <property type="evidence" value="ECO:0007669"/>
    <property type="project" value="UniProtKB-KW"/>
</dbReference>
<dbReference type="Gene3D" id="1.20.120.730">
    <property type="entry name" value="Sec23/Sec24 helical domain"/>
    <property type="match status" value="1"/>
</dbReference>
<reference evidence="14" key="1">
    <citation type="submission" date="2020-07" db="EMBL/GenBank/DDBJ databases">
        <authorList>
            <person name="Lin J."/>
        </authorList>
    </citation>
    <scope>NUCLEOTIDE SEQUENCE</scope>
</reference>
<comment type="function">
    <text evidence="9 10">Component of the coat protein complex II (COPII) which promotes the formation of transport vesicles from the endoplasmic reticulum (ER). The coat has two main functions, the physical deformation of the endoplasmic reticulum membrane into vesicles and the selection of cargo molecules.</text>
</comment>
<evidence type="ECO:0000256" key="6">
    <source>
        <dbReference type="ARBA" id="ARBA00022927"/>
    </source>
</evidence>
<dbReference type="InterPro" id="IPR006900">
    <property type="entry name" value="Sec23/24_helical_dom"/>
</dbReference>
<feature type="domain" description="Gelsolin-like" evidence="11">
    <location>
        <begin position="237"/>
        <end position="324"/>
    </location>
</feature>
<dbReference type="InterPro" id="IPR029006">
    <property type="entry name" value="ADF-H/Gelsolin-like_dom_sf"/>
</dbReference>
<dbReference type="SUPFAM" id="SSF81995">
    <property type="entry name" value="beta-sandwich domain of Sec23/24"/>
    <property type="match status" value="1"/>
</dbReference>
<keyword evidence="2 10" id="KW-0479">Metal-binding</keyword>
<evidence type="ECO:0000259" key="13">
    <source>
        <dbReference type="Pfam" id="PF08033"/>
    </source>
</evidence>
<evidence type="ECO:0000256" key="9">
    <source>
        <dbReference type="ARBA" id="ARBA00025471"/>
    </source>
</evidence>
<evidence type="ECO:0000313" key="14">
    <source>
        <dbReference type="EMBL" id="CAD1826253.1"/>
    </source>
</evidence>
<evidence type="ECO:0000256" key="3">
    <source>
        <dbReference type="ARBA" id="ARBA00022824"/>
    </source>
</evidence>
<dbReference type="FunFam" id="3.40.20.10:FF:000014">
    <property type="entry name" value="Protein transport protein SEC23"/>
    <property type="match status" value="1"/>
</dbReference>
<keyword evidence="3 10" id="KW-0256">Endoplasmic reticulum</keyword>
<dbReference type="InterPro" id="IPR012990">
    <property type="entry name" value="Beta-sandwich_Sec23_24"/>
</dbReference>
<dbReference type="GO" id="GO:0005789">
    <property type="term" value="C:endoplasmic reticulum membrane"/>
    <property type="evidence" value="ECO:0007669"/>
    <property type="project" value="UniProtKB-SubCell"/>
</dbReference>
<feature type="domain" description="Sec23/Sec24 beta-sandwich" evidence="13">
    <location>
        <begin position="23"/>
        <end position="110"/>
    </location>
</feature>
<dbReference type="AlphaFoldDB" id="A0A6V7P5Y6"/>
<protein>
    <recommendedName>
        <fullName evidence="10">Protein transport protein SEC23</fullName>
    </recommendedName>
</protein>
<comment type="similarity">
    <text evidence="10">Belongs to the SEC23/SEC24 family. SEC23 subfamily.</text>
</comment>
<dbReference type="Pfam" id="PF08033">
    <property type="entry name" value="Sec23_BS"/>
    <property type="match status" value="1"/>
</dbReference>
<evidence type="ECO:0000256" key="5">
    <source>
        <dbReference type="ARBA" id="ARBA00022892"/>
    </source>
</evidence>
<organism evidence="14">
    <name type="scientific">Ananas comosus var. bracteatus</name>
    <name type="common">red pineapple</name>
    <dbReference type="NCBI Taxonomy" id="296719"/>
    <lineage>
        <taxon>Eukaryota</taxon>
        <taxon>Viridiplantae</taxon>
        <taxon>Streptophyta</taxon>
        <taxon>Embryophyta</taxon>
        <taxon>Tracheophyta</taxon>
        <taxon>Spermatophyta</taxon>
        <taxon>Magnoliopsida</taxon>
        <taxon>Liliopsida</taxon>
        <taxon>Poales</taxon>
        <taxon>Bromeliaceae</taxon>
        <taxon>Bromelioideae</taxon>
        <taxon>Ananas</taxon>
    </lineage>
</organism>
<sequence>MQTSSKFKNFEIEGKEFSPEQCGVFEVNCSKDVKVQGIIGPCVSLEKKGPLSSENSYRSGKYECLEDKRWSRCNWPNRQAINLFFQFLTYYQHHEGQMRLRATTLSRRWVAGPGSVQELVAGFDQEAAAAVMARVVSCKMETEADFDPVRWLDRSLIRLCSKFGDYQKESPSSFSLSPRLSIFPQFMFNLRRSQFVQVFNNSPDETAYFRMMLDRENVNNAVVMIQPSLISYSFHSAPEPVLLDVTAIAADRILLLDSYFTIVVFHGMSIAQWRNAGYQSQPGHEAFAQLLQAPRDDADAIIKERFPVPRLVICDQHGSQARFLLAKLNPSVTYNSDNPPPHGGDVIFTDDVSFQVFMDHLQRLAVQQAYS</sequence>
<keyword evidence="7 10" id="KW-0472">Membrane</keyword>
<evidence type="ECO:0000256" key="4">
    <source>
        <dbReference type="ARBA" id="ARBA00022833"/>
    </source>
</evidence>
<dbReference type="Gene3D" id="3.40.20.10">
    <property type="entry name" value="Severin"/>
    <property type="match status" value="1"/>
</dbReference>
<accession>A0A6V7P5Y6</accession>
<keyword evidence="10" id="KW-0963">Cytoplasm</keyword>
<dbReference type="Gene3D" id="2.60.40.1670">
    <property type="entry name" value="beta-sandwich domain of Sec23/24"/>
    <property type="match status" value="2"/>
</dbReference>
<dbReference type="PANTHER" id="PTHR11141">
    <property type="entry name" value="PROTEIN TRANSPORT PROTEIN SEC23"/>
    <property type="match status" value="1"/>
</dbReference>
<dbReference type="GO" id="GO:0030127">
    <property type="term" value="C:COPII vesicle coat"/>
    <property type="evidence" value="ECO:0007669"/>
    <property type="project" value="InterPro"/>
</dbReference>
<dbReference type="InterPro" id="IPR036180">
    <property type="entry name" value="Gelsolin-like_dom_sf"/>
</dbReference>
<keyword evidence="1 10" id="KW-0813">Transport</keyword>
<dbReference type="InterPro" id="IPR007123">
    <property type="entry name" value="Gelsolin-like_dom"/>
</dbReference>
<dbReference type="GO" id="GO:0090110">
    <property type="term" value="P:COPII-coated vesicle cargo loading"/>
    <property type="evidence" value="ECO:0007669"/>
    <property type="project" value="TreeGrafter"/>
</dbReference>
<dbReference type="PANTHER" id="PTHR11141:SF2">
    <property type="entry name" value="PROTEIN TRANSPORT PROTEIN SEC23 C"/>
    <property type="match status" value="1"/>
</dbReference>
<evidence type="ECO:0000259" key="12">
    <source>
        <dbReference type="Pfam" id="PF04815"/>
    </source>
</evidence>
<feature type="domain" description="Sec23/Sec24 helical" evidence="12">
    <location>
        <begin position="124"/>
        <end position="222"/>
    </location>
</feature>
<dbReference type="Pfam" id="PF04815">
    <property type="entry name" value="Sec23_helical"/>
    <property type="match status" value="1"/>
</dbReference>
<evidence type="ECO:0000256" key="1">
    <source>
        <dbReference type="ARBA" id="ARBA00022448"/>
    </source>
</evidence>
<dbReference type="GO" id="GO:0070971">
    <property type="term" value="C:endoplasmic reticulum exit site"/>
    <property type="evidence" value="ECO:0007669"/>
    <property type="project" value="TreeGrafter"/>
</dbReference>
<proteinExistence type="inferred from homology"/>
<keyword evidence="8 10" id="KW-0968">Cytoplasmic vesicle</keyword>
<name>A0A6V7P5Y6_ANACO</name>
<dbReference type="Pfam" id="PF00626">
    <property type="entry name" value="Gelsolin"/>
    <property type="match status" value="1"/>
</dbReference>
<dbReference type="SUPFAM" id="SSF82754">
    <property type="entry name" value="C-terminal, gelsolin-like domain of Sec23/24"/>
    <property type="match status" value="1"/>
</dbReference>
<dbReference type="InterPro" id="IPR037364">
    <property type="entry name" value="Sec23"/>
</dbReference>